<dbReference type="SMART" id="SM00409">
    <property type="entry name" value="IG"/>
    <property type="match status" value="2"/>
</dbReference>
<sequence length="278" mass="31525">MEITVMEGESVTLKPARKIKKDDLIEWLFGDREQQTLIAEIKGKTGEILTRDDVADEIFRDILKLNKTTGSLTITNTRTEHSGVYKLQIRSSSGDSEQTFIVTVIVKLTDKVEEKLLDEGDSVTLNPDTEIQRDDLILWMFGDQDKVIAQIKGGTPETYDDVNKRLRDRLKLDKTGSLTITDIVAEHTGLYKVLIISSRGKTLVKKFKVSIQLWYEEVRYVEVTAGDSVRLNTGLTEIQRGDEIEWRFGDENSLIAEIRGGTGVTHEVLMRDSETDWS</sequence>
<reference evidence="2" key="1">
    <citation type="submission" date="2025-08" db="UniProtKB">
        <authorList>
            <consortium name="RefSeq"/>
        </authorList>
    </citation>
    <scope>IDENTIFICATION</scope>
    <source>
        <tissue evidence="2">Muscle</tissue>
    </source>
</reference>
<dbReference type="InterPro" id="IPR013106">
    <property type="entry name" value="Ig_V-set"/>
</dbReference>
<evidence type="ECO:0000259" key="1">
    <source>
        <dbReference type="SMART" id="SM00409"/>
    </source>
</evidence>
<dbReference type="KEGG" id="ccar:109113164"/>
<gene>
    <name evidence="2" type="primary">LOC109113164</name>
</gene>
<dbReference type="AlphaFoldDB" id="A0A9Q9Y1K8"/>
<feature type="domain" description="Immunoglobulin" evidence="1">
    <location>
        <begin position="1"/>
        <end position="105"/>
    </location>
</feature>
<organism evidence="2">
    <name type="scientific">Cyprinus carpio</name>
    <name type="common">Common carp</name>
    <dbReference type="NCBI Taxonomy" id="7962"/>
    <lineage>
        <taxon>Eukaryota</taxon>
        <taxon>Metazoa</taxon>
        <taxon>Chordata</taxon>
        <taxon>Craniata</taxon>
        <taxon>Vertebrata</taxon>
        <taxon>Euteleostomi</taxon>
        <taxon>Actinopterygii</taxon>
        <taxon>Neopterygii</taxon>
        <taxon>Teleostei</taxon>
        <taxon>Ostariophysi</taxon>
        <taxon>Cypriniformes</taxon>
        <taxon>Cyprinidae</taxon>
        <taxon>Cyprininae</taxon>
        <taxon>Cyprinus</taxon>
    </lineage>
</organism>
<dbReference type="PANTHER" id="PTHR21063">
    <property type="entry name" value="LFA-3"/>
    <property type="match status" value="1"/>
</dbReference>
<evidence type="ECO:0000313" key="2">
    <source>
        <dbReference type="RefSeq" id="XP_042611982.1"/>
    </source>
</evidence>
<protein>
    <submittedName>
        <fullName evidence="2">Uncharacterized protein LOC109113164</fullName>
    </submittedName>
</protein>
<dbReference type="InterPro" id="IPR003599">
    <property type="entry name" value="Ig_sub"/>
</dbReference>
<dbReference type="Proteomes" id="UP001155660">
    <property type="component" value="Unplaced"/>
</dbReference>
<dbReference type="RefSeq" id="XP_042611982.1">
    <property type="nucleotide sequence ID" value="XM_042756048.1"/>
</dbReference>
<proteinExistence type="predicted"/>
<name>A0A9Q9Y1K8_CYPCA</name>
<feature type="domain" description="Immunoglobulin" evidence="1">
    <location>
        <begin position="112"/>
        <end position="212"/>
    </location>
</feature>
<dbReference type="Pfam" id="PF07686">
    <property type="entry name" value="V-set"/>
    <property type="match status" value="1"/>
</dbReference>
<dbReference type="GeneID" id="109113164"/>
<dbReference type="PANTHER" id="PTHR21063:SF4">
    <property type="entry name" value="CD48 ANTIGEN-RELATED"/>
    <property type="match status" value="1"/>
</dbReference>
<accession>A0A9Q9Y1K8</accession>
<dbReference type="OrthoDB" id="8946180at2759"/>